<organism evidence="1 2">
    <name type="scientific">Roseomonas genomospecies 6</name>
    <dbReference type="NCBI Taxonomy" id="214106"/>
    <lineage>
        <taxon>Bacteria</taxon>
        <taxon>Pseudomonadati</taxon>
        <taxon>Pseudomonadota</taxon>
        <taxon>Alphaproteobacteria</taxon>
        <taxon>Acetobacterales</taxon>
        <taxon>Roseomonadaceae</taxon>
        <taxon>Roseomonas</taxon>
    </lineage>
</organism>
<dbReference type="Proteomes" id="UP000480854">
    <property type="component" value="Unassembled WGS sequence"/>
</dbReference>
<gene>
    <name evidence="1" type="ORF">DS843_01665</name>
</gene>
<evidence type="ECO:0000313" key="2">
    <source>
        <dbReference type="Proteomes" id="UP000480854"/>
    </source>
</evidence>
<reference evidence="1 2" key="1">
    <citation type="submission" date="2018-07" db="EMBL/GenBank/DDBJ databases">
        <title>Genome sequence of Azospirillum sp. ATCC 49961.</title>
        <authorList>
            <person name="Sant'Anna F.H."/>
            <person name="Baldani J.I."/>
            <person name="Zilli J.E."/>
            <person name="Reis V.M."/>
            <person name="Hartmann A."/>
            <person name="Cruz L."/>
            <person name="de Souza E.M."/>
            <person name="de Oliveira Pedrosa F."/>
            <person name="Passaglia L.M.P."/>
        </authorList>
    </citation>
    <scope>NUCLEOTIDE SEQUENCE [LARGE SCALE GENOMIC DNA]</scope>
    <source>
        <strain evidence="1 2">ATCC 49961</strain>
    </source>
</reference>
<protein>
    <submittedName>
        <fullName evidence="1">Uncharacterized protein</fullName>
    </submittedName>
</protein>
<name>A0A9W7NP42_9PROT</name>
<keyword evidence="2" id="KW-1185">Reference proteome</keyword>
<sequence length="86" mass="8991">MGSAKAIVRRFFQFSIAVALLLPTACGDAGSSGWVSYGVGYGCCGPVYALGAGLPAYRLEPRSYWSYPDYHGTAPSAGPIAVPESR</sequence>
<dbReference type="AlphaFoldDB" id="A0A9W7NP42"/>
<dbReference type="OrthoDB" id="9979221at2"/>
<dbReference type="RefSeq" id="WP_149467152.1">
    <property type="nucleotide sequence ID" value="NZ_QOKW01000001.1"/>
</dbReference>
<proteinExistence type="predicted"/>
<dbReference type="EMBL" id="QOKW01000001">
    <property type="protein sequence ID" value="KAA0684171.1"/>
    <property type="molecule type" value="Genomic_DNA"/>
</dbReference>
<accession>A0A9W7NP42</accession>
<comment type="caution">
    <text evidence="1">The sequence shown here is derived from an EMBL/GenBank/DDBJ whole genome shotgun (WGS) entry which is preliminary data.</text>
</comment>
<evidence type="ECO:0000313" key="1">
    <source>
        <dbReference type="EMBL" id="KAA0684171.1"/>
    </source>
</evidence>